<organism evidence="1">
    <name type="scientific">Planktothricoides raciborskii GIHE-MW2</name>
    <dbReference type="NCBI Taxonomy" id="2792601"/>
    <lineage>
        <taxon>Bacteria</taxon>
        <taxon>Bacillati</taxon>
        <taxon>Cyanobacteriota</taxon>
        <taxon>Cyanophyceae</taxon>
        <taxon>Oscillatoriophycideae</taxon>
        <taxon>Oscillatoriales</taxon>
        <taxon>Oscillatoriaceae</taxon>
        <taxon>Planktothricoides</taxon>
    </lineage>
</organism>
<dbReference type="RefSeq" id="WP_054465286.1">
    <property type="nucleotide sequence ID" value="NZ_CP159837.1"/>
</dbReference>
<sequence length="82" mass="9468">MNAYDYPIPPKIATISKALAEKRSSYHAKLQLNDVQEPINSATEEVQAIIQKVLEVEKDKLYQKNPRYINDDILKIIKEVIQ</sequence>
<reference evidence="1" key="1">
    <citation type="submission" date="2024-07" db="EMBL/GenBank/DDBJ databases">
        <authorList>
            <person name="Kim Y.J."/>
            <person name="Jeong J.Y."/>
        </authorList>
    </citation>
    <scope>NUCLEOTIDE SEQUENCE</scope>
    <source>
        <strain evidence="1">GIHE-MW2</strain>
    </source>
</reference>
<dbReference type="AlphaFoldDB" id="A0AAU8J920"/>
<accession>A0AAU8J920</accession>
<dbReference type="EMBL" id="CP159837">
    <property type="protein sequence ID" value="XCM35288.1"/>
    <property type="molecule type" value="Genomic_DNA"/>
</dbReference>
<name>A0AAU8J920_9CYAN</name>
<proteinExistence type="predicted"/>
<evidence type="ECO:0000313" key="1">
    <source>
        <dbReference type="EMBL" id="XCM35288.1"/>
    </source>
</evidence>
<gene>
    <name evidence="1" type="ORF">ABWT76_003951</name>
</gene>
<protein>
    <submittedName>
        <fullName evidence="1">Uncharacterized protein</fullName>
    </submittedName>
</protein>